<reference evidence="1" key="1">
    <citation type="submission" date="2021-09" db="EMBL/GenBank/DDBJ databases">
        <title>The genome of Mauremys mutica provides insights into the evolution of semi-aquatic lifestyle.</title>
        <authorList>
            <person name="Gong S."/>
            <person name="Gao Y."/>
        </authorList>
    </citation>
    <scope>NUCLEOTIDE SEQUENCE</scope>
    <source>
        <strain evidence="1">MM-2020</strain>
        <tissue evidence="1">Muscle</tissue>
    </source>
</reference>
<proteinExistence type="predicted"/>
<dbReference type="AlphaFoldDB" id="A0A9D3X113"/>
<keyword evidence="2" id="KW-1185">Reference proteome</keyword>
<organism evidence="1 2">
    <name type="scientific">Mauremys mutica</name>
    <name type="common">yellowpond turtle</name>
    <dbReference type="NCBI Taxonomy" id="74926"/>
    <lineage>
        <taxon>Eukaryota</taxon>
        <taxon>Metazoa</taxon>
        <taxon>Chordata</taxon>
        <taxon>Craniata</taxon>
        <taxon>Vertebrata</taxon>
        <taxon>Euteleostomi</taxon>
        <taxon>Archelosauria</taxon>
        <taxon>Testudinata</taxon>
        <taxon>Testudines</taxon>
        <taxon>Cryptodira</taxon>
        <taxon>Durocryptodira</taxon>
        <taxon>Testudinoidea</taxon>
        <taxon>Geoemydidae</taxon>
        <taxon>Geoemydinae</taxon>
        <taxon>Mauremys</taxon>
    </lineage>
</organism>
<name>A0A9D3X113_9SAUR</name>
<dbReference type="EMBL" id="JAHDVG010000483">
    <property type="protein sequence ID" value="KAH1171667.1"/>
    <property type="molecule type" value="Genomic_DNA"/>
</dbReference>
<sequence>MSARLSEASGHRVYCGTCLSPHVPSPQTWSHQSKEQGWLTHTQVPDTTLTTCTLHKHQPCKHLTPHKPCTPQPHWLLADAQERGTEQAQWLCNPTSLSYLV</sequence>
<dbReference type="Proteomes" id="UP000827986">
    <property type="component" value="Unassembled WGS sequence"/>
</dbReference>
<evidence type="ECO:0000313" key="1">
    <source>
        <dbReference type="EMBL" id="KAH1171667.1"/>
    </source>
</evidence>
<gene>
    <name evidence="1" type="ORF">KIL84_007285</name>
</gene>
<protein>
    <submittedName>
        <fullName evidence="1">Uncharacterized protein</fullName>
    </submittedName>
</protein>
<evidence type="ECO:0000313" key="2">
    <source>
        <dbReference type="Proteomes" id="UP000827986"/>
    </source>
</evidence>
<accession>A0A9D3X113</accession>
<comment type="caution">
    <text evidence="1">The sequence shown here is derived from an EMBL/GenBank/DDBJ whole genome shotgun (WGS) entry which is preliminary data.</text>
</comment>